<dbReference type="RefSeq" id="XP_028038531.1">
    <property type="nucleotide sequence ID" value="XM_028182730.1"/>
</dbReference>
<keyword evidence="1" id="KW-0175">Coiled coil</keyword>
<keyword evidence="2" id="KW-1185">Reference proteome</keyword>
<sequence>MCLRDAKTLRAKYENLKKTLKRKYSNHKRSLYCTGGGPGPSQALNLTQEEEIIMELAGPSVEGLSPRFDCDKIPECKETIIKLPVSSEVEDNPGKENSLPTDDCSVNMMDKFKLHSQDTAPVSISYSECTPNRFILKKKQSTPLRRNPESLKSTMENYGDLSQKKKDLAIAQLKHLEEKAKQDKIEHELRCEQIRDKAQQEKKEHELRCDLLMLEILLKKKELNK</sequence>
<name>A0A6J2K8A2_BOMMA</name>
<evidence type="ECO:0000313" key="3">
    <source>
        <dbReference type="RefSeq" id="XP_028038531.1"/>
    </source>
</evidence>
<accession>A0A6J2K8A2</accession>
<feature type="coiled-coil region" evidence="1">
    <location>
        <begin position="3"/>
        <end position="30"/>
    </location>
</feature>
<dbReference type="GeneID" id="114249236"/>
<protein>
    <submittedName>
        <fullName evidence="3">Uncharacterized protein LOC114249236</fullName>
    </submittedName>
</protein>
<evidence type="ECO:0000256" key="1">
    <source>
        <dbReference type="SAM" id="Coils"/>
    </source>
</evidence>
<dbReference type="Proteomes" id="UP000504629">
    <property type="component" value="Unplaced"/>
</dbReference>
<evidence type="ECO:0000313" key="2">
    <source>
        <dbReference type="Proteomes" id="UP000504629"/>
    </source>
</evidence>
<gene>
    <name evidence="3" type="primary">LOC114249236</name>
</gene>
<proteinExistence type="predicted"/>
<dbReference type="KEGG" id="bman:114249236"/>
<dbReference type="AlphaFoldDB" id="A0A6J2K8A2"/>
<organism evidence="2 3">
    <name type="scientific">Bombyx mandarina</name>
    <name type="common">Wild silk moth</name>
    <name type="synonym">Wild silkworm</name>
    <dbReference type="NCBI Taxonomy" id="7092"/>
    <lineage>
        <taxon>Eukaryota</taxon>
        <taxon>Metazoa</taxon>
        <taxon>Ecdysozoa</taxon>
        <taxon>Arthropoda</taxon>
        <taxon>Hexapoda</taxon>
        <taxon>Insecta</taxon>
        <taxon>Pterygota</taxon>
        <taxon>Neoptera</taxon>
        <taxon>Endopterygota</taxon>
        <taxon>Lepidoptera</taxon>
        <taxon>Glossata</taxon>
        <taxon>Ditrysia</taxon>
        <taxon>Bombycoidea</taxon>
        <taxon>Bombycidae</taxon>
        <taxon>Bombycinae</taxon>
        <taxon>Bombyx</taxon>
    </lineage>
</organism>
<reference evidence="3" key="1">
    <citation type="submission" date="2025-08" db="UniProtKB">
        <authorList>
            <consortium name="RefSeq"/>
        </authorList>
    </citation>
    <scope>IDENTIFICATION</scope>
    <source>
        <tissue evidence="3">Silk gland</tissue>
    </source>
</reference>
<feature type="coiled-coil region" evidence="1">
    <location>
        <begin position="166"/>
        <end position="215"/>
    </location>
</feature>
<dbReference type="OrthoDB" id="3066195at2759"/>